<gene>
    <name evidence="1" type="ORF">FVW20_02545</name>
</gene>
<dbReference type="Proteomes" id="UP001194469">
    <property type="component" value="Unassembled WGS sequence"/>
</dbReference>
<keyword evidence="2" id="KW-1185">Reference proteome</keyword>
<dbReference type="Gene3D" id="3.30.450.40">
    <property type="match status" value="1"/>
</dbReference>
<sequence length="384" mass="42095">MPPTAPRTLRQDISLLLRSAPPKARAAIVALLPAAKAVLDTGWRPDMHAAPIRNWRDLIQLLSGLTAQRHDAETLLRVTSELLGIADEMAPPEMVLRESAAVLLRAFHADMFVCRLRDDDGEWQIIAAERADGGPIPLFSPVLEEGLAGHPVMRAVCDGTRHVLSNNLMGMDRGGDSYDCMAYKVGYRSRLAFVLRDRGGRPPFGLVLLYSEREHGFDSYDARFLAKCSRIVALTTGSRVAVARDALEKAAGAVAHHGNNALAILRNHAEYCAELLDDMADDWDDAVHAADELRGLLPEGSKAHAAAARLANALHGMDTTQLTEQLDGVLRSTRRIARIIDALEESAEKPRLMHYVLGRHVLDLGNPADEEEEMETLRKTCCTA</sequence>
<dbReference type="InterPro" id="IPR029016">
    <property type="entry name" value="GAF-like_dom_sf"/>
</dbReference>
<organism evidence="1 2">
    <name type="scientific">Nitratidesulfovibrio oxamicus</name>
    <dbReference type="NCBI Taxonomy" id="32016"/>
    <lineage>
        <taxon>Bacteria</taxon>
        <taxon>Pseudomonadati</taxon>
        <taxon>Thermodesulfobacteriota</taxon>
        <taxon>Desulfovibrionia</taxon>
        <taxon>Desulfovibrionales</taxon>
        <taxon>Desulfovibrionaceae</taxon>
        <taxon>Nitratidesulfovibrio</taxon>
    </lineage>
</organism>
<reference evidence="1 2" key="1">
    <citation type="submission" date="2019-08" db="EMBL/GenBank/DDBJ databases">
        <authorList>
            <person name="Luo N."/>
        </authorList>
    </citation>
    <scope>NUCLEOTIDE SEQUENCE [LARGE SCALE GENOMIC DNA]</scope>
    <source>
        <strain evidence="1 2">NCIMB 9442</strain>
    </source>
</reference>
<dbReference type="SUPFAM" id="SSF55781">
    <property type="entry name" value="GAF domain-like"/>
    <property type="match status" value="1"/>
</dbReference>
<comment type="caution">
    <text evidence="1">The sequence shown here is derived from an EMBL/GenBank/DDBJ whole genome shotgun (WGS) entry which is preliminary data.</text>
</comment>
<dbReference type="EMBL" id="VRYY01000053">
    <property type="protein sequence ID" value="MBG3875933.1"/>
    <property type="molecule type" value="Genomic_DNA"/>
</dbReference>
<protein>
    <recommendedName>
        <fullName evidence="3">GAF domain-containing protein</fullName>
    </recommendedName>
</protein>
<proteinExistence type="predicted"/>
<dbReference type="RefSeq" id="WP_196608164.1">
    <property type="nucleotide sequence ID" value="NZ_VRYY01000053.1"/>
</dbReference>
<name>A0ABS0J0J4_9BACT</name>
<evidence type="ECO:0008006" key="3">
    <source>
        <dbReference type="Google" id="ProtNLM"/>
    </source>
</evidence>
<evidence type="ECO:0000313" key="2">
    <source>
        <dbReference type="Proteomes" id="UP001194469"/>
    </source>
</evidence>
<accession>A0ABS0J0J4</accession>
<evidence type="ECO:0000313" key="1">
    <source>
        <dbReference type="EMBL" id="MBG3875933.1"/>
    </source>
</evidence>